<comment type="caution">
    <text evidence="1">The sequence shown here is derived from an EMBL/GenBank/DDBJ whole genome shotgun (WGS) entry which is preliminary data.</text>
</comment>
<name>A0A4R6YWJ2_9GAMM</name>
<reference evidence="1 2" key="1">
    <citation type="submission" date="2019-03" db="EMBL/GenBank/DDBJ databases">
        <title>Genomic Encyclopedia of Type Strains, Phase IV (KMG-IV): sequencing the most valuable type-strain genomes for metagenomic binning, comparative biology and taxonomic classification.</title>
        <authorList>
            <person name="Goeker M."/>
        </authorList>
    </citation>
    <scope>NUCLEOTIDE SEQUENCE [LARGE SCALE GENOMIC DNA]</scope>
    <source>
        <strain evidence="1 2">DSM 21667</strain>
    </source>
</reference>
<protein>
    <submittedName>
        <fullName evidence="1">Uncharacterized protein</fullName>
    </submittedName>
</protein>
<keyword evidence="2" id="KW-1185">Reference proteome</keyword>
<organism evidence="1 2">
    <name type="scientific">Tahibacter aquaticus</name>
    <dbReference type="NCBI Taxonomy" id="520092"/>
    <lineage>
        <taxon>Bacteria</taxon>
        <taxon>Pseudomonadati</taxon>
        <taxon>Pseudomonadota</taxon>
        <taxon>Gammaproteobacteria</taxon>
        <taxon>Lysobacterales</taxon>
        <taxon>Rhodanobacteraceae</taxon>
        <taxon>Tahibacter</taxon>
    </lineage>
</organism>
<gene>
    <name evidence="1" type="ORF">DFR29_1076</name>
</gene>
<accession>A0A4R6YWJ2</accession>
<dbReference type="Proteomes" id="UP000295293">
    <property type="component" value="Unassembled WGS sequence"/>
</dbReference>
<evidence type="ECO:0000313" key="2">
    <source>
        <dbReference type="Proteomes" id="UP000295293"/>
    </source>
</evidence>
<proteinExistence type="predicted"/>
<dbReference type="AlphaFoldDB" id="A0A4R6YWJ2"/>
<dbReference type="EMBL" id="SNZH01000007">
    <property type="protein sequence ID" value="TDR43002.1"/>
    <property type="molecule type" value="Genomic_DNA"/>
</dbReference>
<sequence>MKLTQVDMPYWPSGMFRGLCELSLSVDEVEERFGLKFRSDRDDLGPYEWAAAELEGFGCVLFMIYTESLEKLVVIYVDLAEEPSSALRTVVARLQLRGSEILKSG</sequence>
<evidence type="ECO:0000313" key="1">
    <source>
        <dbReference type="EMBL" id="TDR43002.1"/>
    </source>
</evidence>
<dbReference type="RefSeq" id="WP_133818923.1">
    <property type="nucleotide sequence ID" value="NZ_SNZH01000007.1"/>
</dbReference>